<evidence type="ECO:0000256" key="1">
    <source>
        <dbReference type="ARBA" id="ARBA00004651"/>
    </source>
</evidence>
<dbReference type="Pfam" id="PF09678">
    <property type="entry name" value="Caa3_CtaG"/>
    <property type="match status" value="1"/>
</dbReference>
<keyword evidence="3 7" id="KW-0812">Transmembrane</keyword>
<feature type="transmembrane region" description="Helical" evidence="7">
    <location>
        <begin position="44"/>
        <end position="63"/>
    </location>
</feature>
<keyword evidence="9" id="KW-1185">Reference proteome</keyword>
<comment type="subcellular location">
    <subcellularLocation>
        <location evidence="1">Cell membrane</location>
        <topology evidence="1">Multi-pass membrane protein</topology>
    </subcellularLocation>
</comment>
<evidence type="ECO:0000256" key="7">
    <source>
        <dbReference type="SAM" id="Phobius"/>
    </source>
</evidence>
<comment type="caution">
    <text evidence="8">The sequence shown here is derived from an EMBL/GenBank/DDBJ whole genome shotgun (WGS) entry which is preliminary data.</text>
</comment>
<sequence>MTGHEHAHQPGWAGAPLLVALALAGLAYLLAVRRLHRTGRPWPVVRTALWLLGLGAAAAGVLIGSGSSFAVHMVGHVLLGMLGPLLLARAAPVTLALRALPAGRAKLLSRVLRSVPVALLTTPVVAALLSVGGLWLLYRTDLHAAAGHDPLLGLAVSTHVLLAGYLFTATLVGPDPVAHRADLGVRAAVLVLAVAAHNVLAKSFAAAPPAGLTEAEALAGGQLMYYLGAPVEIAVFVLLGREWARGDRRRARRSPVPQPGPAGELSR</sequence>
<dbReference type="EMBL" id="JAGSOV010000046">
    <property type="protein sequence ID" value="MCO1657842.1"/>
    <property type="molecule type" value="Genomic_DNA"/>
</dbReference>
<organism evidence="8 9">
    <name type="scientific">Pseudonocardia humida</name>
    <dbReference type="NCBI Taxonomy" id="2800819"/>
    <lineage>
        <taxon>Bacteria</taxon>
        <taxon>Bacillati</taxon>
        <taxon>Actinomycetota</taxon>
        <taxon>Actinomycetes</taxon>
        <taxon>Pseudonocardiales</taxon>
        <taxon>Pseudonocardiaceae</taxon>
        <taxon>Pseudonocardia</taxon>
    </lineage>
</organism>
<feature type="transmembrane region" description="Helical" evidence="7">
    <location>
        <begin position="150"/>
        <end position="171"/>
    </location>
</feature>
<keyword evidence="2" id="KW-1003">Cell membrane</keyword>
<evidence type="ECO:0000256" key="3">
    <source>
        <dbReference type="ARBA" id="ARBA00022692"/>
    </source>
</evidence>
<feature type="transmembrane region" description="Helical" evidence="7">
    <location>
        <begin position="12"/>
        <end position="32"/>
    </location>
</feature>
<evidence type="ECO:0000256" key="5">
    <source>
        <dbReference type="ARBA" id="ARBA00023136"/>
    </source>
</evidence>
<feature type="region of interest" description="Disordered" evidence="6">
    <location>
        <begin position="248"/>
        <end position="267"/>
    </location>
</feature>
<evidence type="ECO:0000313" key="9">
    <source>
        <dbReference type="Proteomes" id="UP001165283"/>
    </source>
</evidence>
<feature type="transmembrane region" description="Helical" evidence="7">
    <location>
        <begin position="224"/>
        <end position="244"/>
    </location>
</feature>
<evidence type="ECO:0000313" key="8">
    <source>
        <dbReference type="EMBL" id="MCO1657842.1"/>
    </source>
</evidence>
<accession>A0ABT1A4A7</accession>
<evidence type="ECO:0000256" key="6">
    <source>
        <dbReference type="SAM" id="MobiDB-lite"/>
    </source>
</evidence>
<dbReference type="RefSeq" id="WP_252441480.1">
    <property type="nucleotide sequence ID" value="NZ_JAGSOV010000046.1"/>
</dbReference>
<dbReference type="InterPro" id="IPR019108">
    <property type="entry name" value="Caa3_assmbl_CtaG-rel"/>
</dbReference>
<reference evidence="8" key="1">
    <citation type="submission" date="2021-04" db="EMBL/GenBank/DDBJ databases">
        <title>Pseudonocardia sp. nov., isolated from sandy soil of mangrove forest.</title>
        <authorList>
            <person name="Zan Z."/>
            <person name="Huang R."/>
            <person name="Liu W."/>
        </authorList>
    </citation>
    <scope>NUCLEOTIDE SEQUENCE</scope>
    <source>
        <strain evidence="8">S2-4</strain>
    </source>
</reference>
<keyword evidence="5 7" id="KW-0472">Membrane</keyword>
<name>A0ABT1A4A7_9PSEU</name>
<dbReference type="Proteomes" id="UP001165283">
    <property type="component" value="Unassembled WGS sequence"/>
</dbReference>
<feature type="transmembrane region" description="Helical" evidence="7">
    <location>
        <begin position="183"/>
        <end position="204"/>
    </location>
</feature>
<evidence type="ECO:0000256" key="2">
    <source>
        <dbReference type="ARBA" id="ARBA00022475"/>
    </source>
</evidence>
<proteinExistence type="predicted"/>
<feature type="transmembrane region" description="Helical" evidence="7">
    <location>
        <begin position="69"/>
        <end position="97"/>
    </location>
</feature>
<feature type="transmembrane region" description="Helical" evidence="7">
    <location>
        <begin position="117"/>
        <end position="138"/>
    </location>
</feature>
<protein>
    <submittedName>
        <fullName evidence="8">Cytochrome c oxidase assembly protein</fullName>
    </submittedName>
</protein>
<evidence type="ECO:0000256" key="4">
    <source>
        <dbReference type="ARBA" id="ARBA00022989"/>
    </source>
</evidence>
<gene>
    <name evidence="8" type="ORF">KDL28_22525</name>
</gene>
<keyword evidence="4 7" id="KW-1133">Transmembrane helix</keyword>